<dbReference type="Pfam" id="PF21073">
    <property type="entry name" value="GDH_HM1"/>
    <property type="match status" value="1"/>
</dbReference>
<dbReference type="InterPro" id="IPR049058">
    <property type="entry name" value="NAD_Glu_DH_HM2"/>
</dbReference>
<feature type="domain" description="NAD-glutamate dehydrogenase ACT3" evidence="6">
    <location>
        <begin position="557"/>
        <end position="634"/>
    </location>
</feature>
<evidence type="ECO:0000259" key="2">
    <source>
        <dbReference type="Pfam" id="PF05088"/>
    </source>
</evidence>
<evidence type="ECO:0000259" key="3">
    <source>
        <dbReference type="Pfam" id="PF21074"/>
    </source>
</evidence>
<dbReference type="GO" id="GO:0004069">
    <property type="term" value="F:L-aspartate:2-oxoglutarate aminotransferase activity"/>
    <property type="evidence" value="ECO:0007669"/>
    <property type="project" value="InterPro"/>
</dbReference>
<feature type="domain" description="NAD-specific glutamate dehydrogenase C-terminal" evidence="3">
    <location>
        <begin position="1279"/>
        <end position="1609"/>
    </location>
</feature>
<dbReference type="PANTHER" id="PTHR43403">
    <property type="entry name" value="NAD-SPECIFIC GLUTAMATE DEHYDROGENASE"/>
    <property type="match status" value="1"/>
</dbReference>
<dbReference type="GO" id="GO:0006538">
    <property type="term" value="P:L-glutamate catabolic process"/>
    <property type="evidence" value="ECO:0007669"/>
    <property type="project" value="InterPro"/>
</dbReference>
<dbReference type="InterPro" id="IPR036291">
    <property type="entry name" value="NAD(P)-bd_dom_sf"/>
</dbReference>
<evidence type="ECO:0000313" key="8">
    <source>
        <dbReference type="Proteomes" id="UP000315889"/>
    </source>
</evidence>
<dbReference type="SUPFAM" id="SSF51735">
    <property type="entry name" value="NAD(P)-binding Rossmann-fold domains"/>
    <property type="match status" value="1"/>
</dbReference>
<evidence type="ECO:0000256" key="1">
    <source>
        <dbReference type="ARBA" id="ARBA00023002"/>
    </source>
</evidence>
<feature type="domain" description="NAD-glutamate dehydrogenase ACT2" evidence="5">
    <location>
        <begin position="412"/>
        <end position="501"/>
    </location>
</feature>
<reference evidence="7 8" key="1">
    <citation type="submission" date="2019-02" db="EMBL/GenBank/DDBJ databases">
        <title>Prokaryotic population dynamics and viral predation in marine succession experiment using metagenomics: the confinement effect.</title>
        <authorList>
            <person name="Haro-Moreno J.M."/>
            <person name="Rodriguez-Valera F."/>
            <person name="Lopez-Perez M."/>
        </authorList>
    </citation>
    <scope>NUCLEOTIDE SEQUENCE [LARGE SCALE GENOMIC DNA]</scope>
    <source>
        <strain evidence="7">MED-G170</strain>
    </source>
</reference>
<dbReference type="InterPro" id="IPR049059">
    <property type="entry name" value="NAD_Glu_DH_HM1"/>
</dbReference>
<dbReference type="Pfam" id="PF21076">
    <property type="entry name" value="GDH_ACT2"/>
    <property type="match status" value="1"/>
</dbReference>
<dbReference type="InterPro" id="IPR046346">
    <property type="entry name" value="Aminoacid_DH-like_N_sf"/>
</dbReference>
<feature type="domain" description="NAD-glutamate dehydrogenase catalytic" evidence="2">
    <location>
        <begin position="734"/>
        <end position="1229"/>
    </location>
</feature>
<sequence>MEVKQDDRRQTLIQSLNKIAAKKLTKKKQKQFNDFAANAIHFYPDDDYLQRPAEDIFWNIWGLYGFAEPRFLEASGPTSLGSAAKIRVFNPTVELDGWSSHYTTIYVDQRDMPFLVDSLRMALNRWGLNIYTLQSNPVWALRNDLGTIEGIHSDYVENAVREALMIIEVDLLSDREIEELQRELTLVLDDVSTVVDSFDPMRLRLELLMAELKANAPKVEQLEESLAFLQWIYDGYFVFTGCAEFDLEVKNESVYLREKAGSAYGLLKKYRGDLRKESVEELSAGVKSLYEDDQILTVTKSAKRSKVHRNVYSDYIVVKRFNSDGDPVGEIRFLGLYTAQFYSYSPRRIPILREKVGWVMENSGFNPASHDGKALLTILDSHPRDELLHVTREVLAGTAIGVWQIYERRVVKVFVHTDPFNKFVSCLVYLPRESFNTNTRDKIEEKIGLELGAIESELTTHFIPDSVLVRIRLVYKIENKKYLEVNAETLQAVVEKITRSWGDVFSEQSISAFGTTDGAVLSRRFQNAFPSAYQEIYGPDHAHQHISLFDRLDGSDDLAIDFYQDQQELEQHLRVTLFHRNEPLELSDMVPMLENLGFRVVMEHPYPIAPESEDVIWMQDFDLEFSLNVGVDVSAVQNSFKDALLRVWRGDAEDDSFNRLVVGARLDWRAVAMLRLYARYLKQLSVPYSQEFIADTLSKHLDLTRNLVALFKSYFDPRYASEGESERAAGLVSKIQNGLDLIRNINEDKVIRGYLELVQATLRTNFFQTFEDGTFKSYISVKLATQRITLAPKPRPAFEIFVYSPRVEGVHLRGGKVARGGLRWSDRIEDYRTEVLGLVKAQQVKNAVIVPTGAKGGFVAKQANPAAGREAFVQEGIASYMLYVQALLDISDNMVDEQLVPPLEVVRRDGDDPYLVVAADKGTATFSDTANEISQANNFWLGDAFASGGGNGYDHKGMGITARGAWVAVQRHFHEIGVDIQTEDFSVVGIGDMGGDVFGNGMLLSEHIQLVAAFNHLHIFVDPSPDAKATFLERQRLFDTPRTTWEDFNEDLMSEGSAVYSRSAKSLTLTPEIKNRFAIDADEVTPTELINYILKAPVDLIWNGGIGTYIKSSSENNSEVGDRANDGLRVDGRELQCKVVGEGGNLGMTQRGRVEFCLRGGLCNTDFIDNAAGVDCSDHEVNIKILLNKQVAAGNIDVQERNTLLESMTEDVASLVLDNNLRQTKSISLAMARSQQHHSEYQRYLSWLEQEGQLDRDLEFLPSDEQLTDRINRHQPSWTRPELSVLICYSKVLLKEALADSDLLSDPWLASAVTNYFPKELVSTFGEAVEAHSLANEIAINQIVNDLVNRVGFSFFFRQMESTGSSAEDVIRAYTVVTEVLGLKRLWQEIEEHNPRLPAATELELLHILVRLARRATRWFLRNHRLNLDCASLIADYGSPTQTLLAELPQLQKDQWKTLWSDERDELTDMGIELELAEQLAANDSMFMSMGVVQTALQLEMPVQKVAEVYFELGEFLSLDWFMSQIVDLQPDSRWQDLARETYVDDLESQRRRLTACLCKTESNSASAMNKWQAEQKELIHRWKLMIKDLRKTPQSDFAMISVALRELLNLVQASVDN</sequence>
<organism evidence="7 8">
    <name type="scientific">SAR92 clade bacterium</name>
    <dbReference type="NCBI Taxonomy" id="2315479"/>
    <lineage>
        <taxon>Bacteria</taxon>
        <taxon>Pseudomonadati</taxon>
        <taxon>Pseudomonadota</taxon>
        <taxon>Gammaproteobacteria</taxon>
        <taxon>Cellvibrionales</taxon>
        <taxon>Porticoccaceae</taxon>
        <taxon>SAR92 clade</taxon>
    </lineage>
</organism>
<dbReference type="InterPro" id="IPR024727">
    <property type="entry name" value="NAD_Glu_DH_N_ACT1"/>
</dbReference>
<dbReference type="Proteomes" id="UP000315889">
    <property type="component" value="Unassembled WGS sequence"/>
</dbReference>
<accession>A0A520MFD4</accession>
<dbReference type="Gene3D" id="3.40.50.720">
    <property type="entry name" value="NAD(P)-binding Rossmann-like Domain"/>
    <property type="match status" value="1"/>
</dbReference>
<dbReference type="InterPro" id="IPR049062">
    <property type="entry name" value="NAD_Glu_DH_ACT2"/>
</dbReference>
<name>A0A520MFD4_9GAMM</name>
<dbReference type="PANTHER" id="PTHR43403:SF1">
    <property type="entry name" value="NAD-SPECIFIC GLUTAMATE DEHYDROGENASE"/>
    <property type="match status" value="1"/>
</dbReference>
<dbReference type="InterPro" id="IPR028971">
    <property type="entry name" value="NAD-GDH_cat"/>
</dbReference>
<dbReference type="Pfam" id="PF21078">
    <property type="entry name" value="GDH_HM3"/>
    <property type="match status" value="1"/>
</dbReference>
<dbReference type="InterPro" id="IPR007780">
    <property type="entry name" value="NAD_Glu_DH_bac"/>
</dbReference>
<dbReference type="InterPro" id="IPR049056">
    <property type="entry name" value="NAD_Glu_DH_HM3"/>
</dbReference>
<keyword evidence="1" id="KW-0560">Oxidoreductase</keyword>
<dbReference type="Pfam" id="PF21074">
    <property type="entry name" value="GDH_C"/>
    <property type="match status" value="1"/>
</dbReference>
<evidence type="ECO:0000259" key="6">
    <source>
        <dbReference type="Pfam" id="PF21077"/>
    </source>
</evidence>
<dbReference type="Pfam" id="PF21077">
    <property type="entry name" value="GDH_ACT3"/>
    <property type="match status" value="1"/>
</dbReference>
<dbReference type="Pfam" id="PF21079">
    <property type="entry name" value="GDH_HM2"/>
    <property type="match status" value="1"/>
</dbReference>
<protein>
    <submittedName>
        <fullName evidence="7">NAD-glutamate dehydrogenase</fullName>
    </submittedName>
</protein>
<proteinExistence type="predicted"/>
<dbReference type="Pfam" id="PF21075">
    <property type="entry name" value="GDH_ACT1"/>
    <property type="match status" value="1"/>
</dbReference>
<evidence type="ECO:0000313" key="7">
    <source>
        <dbReference type="EMBL" id="RZO19923.1"/>
    </source>
</evidence>
<dbReference type="GO" id="GO:0004352">
    <property type="term" value="F:glutamate dehydrogenase (NAD+) activity"/>
    <property type="evidence" value="ECO:0007669"/>
    <property type="project" value="InterPro"/>
</dbReference>
<evidence type="ECO:0000259" key="4">
    <source>
        <dbReference type="Pfam" id="PF21075"/>
    </source>
</evidence>
<feature type="domain" description="NAD-glutamate dehydrogenase N-terminal ACT1" evidence="4">
    <location>
        <begin position="36"/>
        <end position="184"/>
    </location>
</feature>
<dbReference type="InterPro" id="IPR048381">
    <property type="entry name" value="GDH_C"/>
</dbReference>
<dbReference type="SUPFAM" id="SSF53223">
    <property type="entry name" value="Aminoacid dehydrogenase-like, N-terminal domain"/>
    <property type="match status" value="1"/>
</dbReference>
<dbReference type="Pfam" id="PF05088">
    <property type="entry name" value="Bac_GDH_CD"/>
    <property type="match status" value="1"/>
</dbReference>
<comment type="caution">
    <text evidence="7">The sequence shown here is derived from an EMBL/GenBank/DDBJ whole genome shotgun (WGS) entry which is preliminary data.</text>
</comment>
<dbReference type="InterPro" id="IPR049064">
    <property type="entry name" value="NAD_Glu_DH_ACT3"/>
</dbReference>
<dbReference type="EMBL" id="SHBP01000007">
    <property type="protein sequence ID" value="RZO19923.1"/>
    <property type="molecule type" value="Genomic_DNA"/>
</dbReference>
<evidence type="ECO:0000259" key="5">
    <source>
        <dbReference type="Pfam" id="PF21076"/>
    </source>
</evidence>
<dbReference type="PIRSF" id="PIRSF036761">
    <property type="entry name" value="GDH_Mll4104"/>
    <property type="match status" value="1"/>
</dbReference>
<gene>
    <name evidence="7" type="ORF">EVB03_06105</name>
</gene>